<dbReference type="AlphaFoldDB" id="C1DF76"/>
<organism evidence="1 2">
    <name type="scientific">Azotobacter vinelandii (strain DJ / ATCC BAA-1303)</name>
    <dbReference type="NCBI Taxonomy" id="322710"/>
    <lineage>
        <taxon>Bacteria</taxon>
        <taxon>Pseudomonadati</taxon>
        <taxon>Pseudomonadota</taxon>
        <taxon>Gammaproteobacteria</taxon>
        <taxon>Pseudomonadales</taxon>
        <taxon>Pseudomonadaceae</taxon>
        <taxon>Azotobacter</taxon>
    </lineage>
</organism>
<dbReference type="KEGG" id="avn:Avin_20780"/>
<evidence type="ECO:0000313" key="2">
    <source>
        <dbReference type="Proteomes" id="UP000002424"/>
    </source>
</evidence>
<dbReference type="HOGENOM" id="CLU_2969398_0_0_6"/>
<proteinExistence type="predicted"/>
<sequence length="58" mass="6304">MLPLYRIYPERATHPSFSLLLYIASVNKVKTSSNVSEEASSSSAWYTSIGLKPGGGKI</sequence>
<evidence type="ECO:0000313" key="1">
    <source>
        <dbReference type="EMBL" id="ACO78279.1"/>
    </source>
</evidence>
<accession>C1DF76</accession>
<dbReference type="EnsemblBacteria" id="ACO78279">
    <property type="protein sequence ID" value="ACO78279"/>
    <property type="gene ID" value="Avin_20780"/>
</dbReference>
<keyword evidence="2" id="KW-1185">Reference proteome</keyword>
<dbReference type="Proteomes" id="UP000002424">
    <property type="component" value="Chromosome"/>
</dbReference>
<dbReference type="EMBL" id="CP001157">
    <property type="protein sequence ID" value="ACO78279.1"/>
    <property type="molecule type" value="Genomic_DNA"/>
</dbReference>
<gene>
    <name evidence="1" type="ordered locus">Avin_20780</name>
</gene>
<protein>
    <submittedName>
        <fullName evidence="1">Uncharacterized protein</fullName>
    </submittedName>
</protein>
<name>C1DF76_AZOVD</name>
<reference evidence="1 2" key="1">
    <citation type="journal article" date="2009" name="J. Bacteriol.">
        <title>Genome sequence of Azotobacter vinelandii, an obligate aerobe specialized to support diverse anaerobic metabolic processes.</title>
        <authorList>
            <person name="Setubal J.C."/>
            <person name="dos Santos P."/>
            <person name="Goldman B.S."/>
            <person name="Ertesvag H."/>
            <person name="Espin G."/>
            <person name="Rubio L.M."/>
            <person name="Valla S."/>
            <person name="Almeida N.F."/>
            <person name="Balasubramanian D."/>
            <person name="Cromes L."/>
            <person name="Curatti L."/>
            <person name="Du Z."/>
            <person name="Godsy E."/>
            <person name="Goodner B."/>
            <person name="Hellner-Burris K."/>
            <person name="Hernandez J.A."/>
            <person name="Houmiel K."/>
            <person name="Imperial J."/>
            <person name="Kennedy C."/>
            <person name="Larson T.J."/>
            <person name="Latreille P."/>
            <person name="Ligon L.S."/>
            <person name="Lu J."/>
            <person name="Maerk M."/>
            <person name="Miller N.M."/>
            <person name="Norton S."/>
            <person name="O'Carroll I.P."/>
            <person name="Paulsen I."/>
            <person name="Raulfs E.C."/>
            <person name="Roemer R."/>
            <person name="Rosser J."/>
            <person name="Segura D."/>
            <person name="Slater S."/>
            <person name="Stricklin S.L."/>
            <person name="Studholme D.J."/>
            <person name="Sun J."/>
            <person name="Viana C.J."/>
            <person name="Wallin E."/>
            <person name="Wang B."/>
            <person name="Wheeler C."/>
            <person name="Zhu H."/>
            <person name="Dean D.R."/>
            <person name="Dixon R."/>
            <person name="Wood D."/>
        </authorList>
    </citation>
    <scope>NUCLEOTIDE SEQUENCE [LARGE SCALE GENOMIC DNA]</scope>
    <source>
        <strain evidence="2">DJ / ATCC BAA-1303</strain>
    </source>
</reference>